<organism evidence="3 4">
    <name type="scientific">Streptomyces coryli</name>
    <dbReference type="NCBI Taxonomy" id="1128680"/>
    <lineage>
        <taxon>Bacteria</taxon>
        <taxon>Bacillati</taxon>
        <taxon>Actinomycetota</taxon>
        <taxon>Actinomycetes</taxon>
        <taxon>Kitasatosporales</taxon>
        <taxon>Streptomycetaceae</taxon>
        <taxon>Streptomyces</taxon>
    </lineage>
</organism>
<feature type="chain" id="PRO_5039034741" evidence="1">
    <location>
        <begin position="25"/>
        <end position="308"/>
    </location>
</feature>
<comment type="caution">
    <text evidence="3">The sequence shown here is derived from an EMBL/GenBank/DDBJ whole genome shotgun (WGS) entry which is preliminary data.</text>
</comment>
<dbReference type="EMBL" id="JAAKZV010000059">
    <property type="protein sequence ID" value="NGN65325.1"/>
    <property type="molecule type" value="Genomic_DNA"/>
</dbReference>
<dbReference type="Proteomes" id="UP000481583">
    <property type="component" value="Unassembled WGS sequence"/>
</dbReference>
<dbReference type="InterPro" id="IPR000073">
    <property type="entry name" value="AB_hydrolase_1"/>
</dbReference>
<evidence type="ECO:0000256" key="1">
    <source>
        <dbReference type="SAM" id="SignalP"/>
    </source>
</evidence>
<gene>
    <name evidence="3" type="ORF">G5C51_15630</name>
</gene>
<dbReference type="SUPFAM" id="SSF53474">
    <property type="entry name" value="alpha/beta-Hydrolases"/>
    <property type="match status" value="1"/>
</dbReference>
<protein>
    <submittedName>
        <fullName evidence="3">Alpha/beta hydrolase</fullName>
    </submittedName>
</protein>
<feature type="domain" description="AB hydrolase-1" evidence="2">
    <location>
        <begin position="79"/>
        <end position="185"/>
    </location>
</feature>
<evidence type="ECO:0000313" key="3">
    <source>
        <dbReference type="EMBL" id="NGN65325.1"/>
    </source>
</evidence>
<evidence type="ECO:0000259" key="2">
    <source>
        <dbReference type="Pfam" id="PF00561"/>
    </source>
</evidence>
<keyword evidence="1" id="KW-0732">Signal</keyword>
<keyword evidence="3" id="KW-0378">Hydrolase</keyword>
<sequence>MFRNARTPALIALCAAVATTAALTGCAEKTKAGGLDTVSGRSASSAERKPATFTGAKKIDVNGLKINVSCSGSPQKGKPVVVLLHGGGDNLKKFAGLQKTLGERERVCSYDRLGAGASDKPVKKQTLNDAGKVLTGVIDHVAGDSGAVLAGHSLGGLIAGRYAPGHQDKVKGVVLMDATSPTQIADLHREIPADATGMAAQLRDETLAVFRGADPEKLVVRDAKVRSAGDIPVQVIQHGVKYLEQVPEYGPGLEQAWADGQRKWLALSGRSALGTAQKSEHYIYLDQPDVAVTAILQVAAQAAAQGQG</sequence>
<keyword evidence="4" id="KW-1185">Reference proteome</keyword>
<dbReference type="Gene3D" id="3.40.50.1820">
    <property type="entry name" value="alpha/beta hydrolase"/>
    <property type="match status" value="1"/>
</dbReference>
<dbReference type="GO" id="GO:0016787">
    <property type="term" value="F:hydrolase activity"/>
    <property type="evidence" value="ECO:0007669"/>
    <property type="project" value="UniProtKB-KW"/>
</dbReference>
<dbReference type="RefSeq" id="WP_165237653.1">
    <property type="nucleotide sequence ID" value="NZ_JAAKZV010000059.1"/>
</dbReference>
<dbReference type="InterPro" id="IPR029058">
    <property type="entry name" value="AB_hydrolase_fold"/>
</dbReference>
<feature type="signal peptide" evidence="1">
    <location>
        <begin position="1"/>
        <end position="24"/>
    </location>
</feature>
<dbReference type="Pfam" id="PF00561">
    <property type="entry name" value="Abhydrolase_1"/>
    <property type="match status" value="1"/>
</dbReference>
<dbReference type="AlphaFoldDB" id="A0A6G4TZB8"/>
<accession>A0A6G4TZB8</accession>
<dbReference type="PANTHER" id="PTHR46438:SF11">
    <property type="entry name" value="LIPASE-RELATED"/>
    <property type="match status" value="1"/>
</dbReference>
<name>A0A6G4TZB8_9ACTN</name>
<dbReference type="PROSITE" id="PS51257">
    <property type="entry name" value="PROKAR_LIPOPROTEIN"/>
    <property type="match status" value="1"/>
</dbReference>
<evidence type="ECO:0000313" key="4">
    <source>
        <dbReference type="Proteomes" id="UP000481583"/>
    </source>
</evidence>
<reference evidence="3 4" key="1">
    <citation type="submission" date="2020-02" db="EMBL/GenBank/DDBJ databases">
        <title>Whole-genome analyses of novel actinobacteria.</title>
        <authorList>
            <person name="Sahin N."/>
        </authorList>
    </citation>
    <scope>NUCLEOTIDE SEQUENCE [LARGE SCALE GENOMIC DNA]</scope>
    <source>
        <strain evidence="3 4">A7024</strain>
    </source>
</reference>
<proteinExistence type="predicted"/>
<dbReference type="PANTHER" id="PTHR46438">
    <property type="entry name" value="ALPHA/BETA-HYDROLASES SUPERFAMILY PROTEIN"/>
    <property type="match status" value="1"/>
</dbReference>